<protein>
    <submittedName>
        <fullName evidence="1">Uncharacterized protein</fullName>
    </submittedName>
</protein>
<evidence type="ECO:0000313" key="1">
    <source>
        <dbReference type="EMBL" id="GBN61635.1"/>
    </source>
</evidence>
<accession>A0A4Y2QBR1</accession>
<gene>
    <name evidence="1" type="ORF">AVEN_233484_1</name>
</gene>
<feature type="non-terminal residue" evidence="1">
    <location>
        <position position="1"/>
    </location>
</feature>
<dbReference type="AlphaFoldDB" id="A0A4Y2QBR1"/>
<comment type="caution">
    <text evidence="1">The sequence shown here is derived from an EMBL/GenBank/DDBJ whole genome shotgun (WGS) entry which is preliminary data.</text>
</comment>
<keyword evidence="2" id="KW-1185">Reference proteome</keyword>
<organism evidence="1 2">
    <name type="scientific">Araneus ventricosus</name>
    <name type="common">Orbweaver spider</name>
    <name type="synonym">Epeira ventricosa</name>
    <dbReference type="NCBI Taxonomy" id="182803"/>
    <lineage>
        <taxon>Eukaryota</taxon>
        <taxon>Metazoa</taxon>
        <taxon>Ecdysozoa</taxon>
        <taxon>Arthropoda</taxon>
        <taxon>Chelicerata</taxon>
        <taxon>Arachnida</taxon>
        <taxon>Araneae</taxon>
        <taxon>Araneomorphae</taxon>
        <taxon>Entelegynae</taxon>
        <taxon>Araneoidea</taxon>
        <taxon>Araneidae</taxon>
        <taxon>Araneus</taxon>
    </lineage>
</organism>
<dbReference type="OrthoDB" id="8194810at2759"/>
<name>A0A4Y2QBR1_ARAVE</name>
<proteinExistence type="predicted"/>
<evidence type="ECO:0000313" key="2">
    <source>
        <dbReference type="Proteomes" id="UP000499080"/>
    </source>
</evidence>
<sequence length="102" mass="11235">TARECTATARECTATARECTATARECTATARECTATARECTATARECTVTRYSVRGRLSACTTPMRLQAKTWAHFPIHIPPTEKKKKILQKGVLCATQEEKV</sequence>
<dbReference type="Proteomes" id="UP000499080">
    <property type="component" value="Unassembled WGS sequence"/>
</dbReference>
<dbReference type="EMBL" id="BGPR01138211">
    <property type="protein sequence ID" value="GBN61635.1"/>
    <property type="molecule type" value="Genomic_DNA"/>
</dbReference>
<reference evidence="1 2" key="1">
    <citation type="journal article" date="2019" name="Sci. Rep.">
        <title>Orb-weaving spider Araneus ventricosus genome elucidates the spidroin gene catalogue.</title>
        <authorList>
            <person name="Kono N."/>
            <person name="Nakamura H."/>
            <person name="Ohtoshi R."/>
            <person name="Moran D.A.P."/>
            <person name="Shinohara A."/>
            <person name="Yoshida Y."/>
            <person name="Fujiwara M."/>
            <person name="Mori M."/>
            <person name="Tomita M."/>
            <person name="Arakawa K."/>
        </authorList>
    </citation>
    <scope>NUCLEOTIDE SEQUENCE [LARGE SCALE GENOMIC DNA]</scope>
</reference>